<feature type="region of interest" description="Disordered" evidence="1">
    <location>
        <begin position="22"/>
        <end position="60"/>
    </location>
</feature>
<name>A0ABS4XZR0_9ACTN</name>
<protein>
    <submittedName>
        <fullName evidence="2">Uncharacterized protein</fullName>
    </submittedName>
</protein>
<proteinExistence type="predicted"/>
<evidence type="ECO:0000256" key="1">
    <source>
        <dbReference type="SAM" id="MobiDB-lite"/>
    </source>
</evidence>
<gene>
    <name evidence="2" type="ORF">JO379_001264</name>
</gene>
<dbReference type="RefSeq" id="WP_130876754.1">
    <property type="nucleotide sequence ID" value="NZ_JAGIOH010000001.1"/>
</dbReference>
<comment type="caution">
    <text evidence="2">The sequence shown here is derived from an EMBL/GenBank/DDBJ whole genome shotgun (WGS) entry which is preliminary data.</text>
</comment>
<feature type="compositionally biased region" description="Basic and acidic residues" evidence="1">
    <location>
        <begin position="40"/>
        <end position="49"/>
    </location>
</feature>
<accession>A0ABS4XZR0</accession>
<dbReference type="Proteomes" id="UP001519291">
    <property type="component" value="Unassembled WGS sequence"/>
</dbReference>
<reference evidence="2 3" key="1">
    <citation type="submission" date="2021-03" db="EMBL/GenBank/DDBJ databases">
        <title>Sequencing the genomes of 1000 actinobacteria strains.</title>
        <authorList>
            <person name="Klenk H.-P."/>
        </authorList>
    </citation>
    <scope>NUCLEOTIDE SEQUENCE [LARGE SCALE GENOMIC DNA]</scope>
    <source>
        <strain evidence="2 3">DSM 41480</strain>
    </source>
</reference>
<keyword evidence="3" id="KW-1185">Reference proteome</keyword>
<dbReference type="GeneID" id="91568125"/>
<evidence type="ECO:0000313" key="2">
    <source>
        <dbReference type="EMBL" id="MBP2401795.1"/>
    </source>
</evidence>
<dbReference type="EMBL" id="JAGIOH010000001">
    <property type="protein sequence ID" value="MBP2401795.1"/>
    <property type="molecule type" value="Genomic_DNA"/>
</dbReference>
<sequence length="60" mass="6845">MPDLDEVIQRIRHDMDRRLRERLRGMPPERPADWPVDTLSDPRADRPLDAVEPGQAAGTG</sequence>
<organism evidence="2 3">
    <name type="scientific">Streptomyces syringium</name>
    <dbReference type="NCBI Taxonomy" id="76729"/>
    <lineage>
        <taxon>Bacteria</taxon>
        <taxon>Bacillati</taxon>
        <taxon>Actinomycetota</taxon>
        <taxon>Actinomycetes</taxon>
        <taxon>Kitasatosporales</taxon>
        <taxon>Streptomycetaceae</taxon>
        <taxon>Streptomyces</taxon>
    </lineage>
</organism>
<evidence type="ECO:0000313" key="3">
    <source>
        <dbReference type="Proteomes" id="UP001519291"/>
    </source>
</evidence>